<dbReference type="EMBL" id="BARS01033851">
    <property type="protein sequence ID" value="GAG15807.1"/>
    <property type="molecule type" value="Genomic_DNA"/>
</dbReference>
<gene>
    <name evidence="1" type="ORF">S01H1_52378</name>
</gene>
<dbReference type="AlphaFoldDB" id="X0VXG1"/>
<feature type="non-terminal residue" evidence="1">
    <location>
        <position position="68"/>
    </location>
</feature>
<proteinExistence type="predicted"/>
<evidence type="ECO:0000313" key="1">
    <source>
        <dbReference type="EMBL" id="GAG15807.1"/>
    </source>
</evidence>
<accession>X0VXG1</accession>
<sequence>MSIDIRRKLAIEDKRLDEINAFLLNSENKLINDLLAVVEKYGGPEEINRKAREASKIENLMARLKKKN</sequence>
<protein>
    <submittedName>
        <fullName evidence="1">Uncharacterized protein</fullName>
    </submittedName>
</protein>
<organism evidence="1">
    <name type="scientific">marine sediment metagenome</name>
    <dbReference type="NCBI Taxonomy" id="412755"/>
    <lineage>
        <taxon>unclassified sequences</taxon>
        <taxon>metagenomes</taxon>
        <taxon>ecological metagenomes</taxon>
    </lineage>
</organism>
<name>X0VXG1_9ZZZZ</name>
<comment type="caution">
    <text evidence="1">The sequence shown here is derived from an EMBL/GenBank/DDBJ whole genome shotgun (WGS) entry which is preliminary data.</text>
</comment>
<reference evidence="1" key="1">
    <citation type="journal article" date="2014" name="Front. Microbiol.">
        <title>High frequency of phylogenetically diverse reductive dehalogenase-homologous genes in deep subseafloor sedimentary metagenomes.</title>
        <authorList>
            <person name="Kawai M."/>
            <person name="Futagami T."/>
            <person name="Toyoda A."/>
            <person name="Takaki Y."/>
            <person name="Nishi S."/>
            <person name="Hori S."/>
            <person name="Arai W."/>
            <person name="Tsubouchi T."/>
            <person name="Morono Y."/>
            <person name="Uchiyama I."/>
            <person name="Ito T."/>
            <person name="Fujiyama A."/>
            <person name="Inagaki F."/>
            <person name="Takami H."/>
        </authorList>
    </citation>
    <scope>NUCLEOTIDE SEQUENCE</scope>
    <source>
        <strain evidence="1">Expedition CK06-06</strain>
    </source>
</reference>